<dbReference type="Proteomes" id="UP000460435">
    <property type="component" value="Unassembled WGS sequence"/>
</dbReference>
<dbReference type="EMBL" id="WLZY01000004">
    <property type="protein sequence ID" value="NDL58311.1"/>
    <property type="molecule type" value="Genomic_DNA"/>
</dbReference>
<dbReference type="PANTHER" id="PTHR38479">
    <property type="entry name" value="LMO0824 PROTEIN"/>
    <property type="match status" value="1"/>
</dbReference>
<keyword evidence="2" id="KW-0238">DNA-binding</keyword>
<reference evidence="2 3" key="1">
    <citation type="submission" date="2019-11" db="EMBL/GenBank/DDBJ databases">
        <authorList>
            <person name="Li X.-J."/>
            <person name="Feng X.-M."/>
        </authorList>
    </citation>
    <scope>NUCLEOTIDE SEQUENCE [LARGE SCALE GENOMIC DNA]</scope>
    <source>
        <strain evidence="2 3">XMNu-373</strain>
    </source>
</reference>
<accession>A0A7K3M4R6</accession>
<gene>
    <name evidence="2" type="ORF">F7O44_14650</name>
</gene>
<sequence>MSDQVLSRRALNRATLARQLLLRRSSMTAATAVEHLVGLQAQAPFSPYYQLWSRLDRFDPDELARLLVNREVARIVVMRGTIHLMSAADCLTFRPLTQPLMTSDLRTNTQHAAGIRGLDLAEFVQVARAVLEETPRTVSELGTVLAERYPHHEPGALAHAARGLLALVQIPPRAVWGMSGQPRLTTAQSWLGGELDPEPSIDAMVLRYLAAFGPASVADVQTWCGLTRLREVVERLRPRLRTFRAENGKELFDLPDAPHPDPETPAPPRFLPDFDNVIRSHADRSRVIDDDARKRMTTRNGVTPHALLVDGVVSGKWRVARTNGSAALHVELFRPLATDDLTSVEAEAHRLLSFAEADADAHEVEFTKA</sequence>
<keyword evidence="3" id="KW-1185">Reference proteome</keyword>
<evidence type="ECO:0000256" key="1">
    <source>
        <dbReference type="SAM" id="MobiDB-lite"/>
    </source>
</evidence>
<feature type="compositionally biased region" description="Basic and acidic residues" evidence="1">
    <location>
        <begin position="251"/>
        <end position="262"/>
    </location>
</feature>
<protein>
    <submittedName>
        <fullName evidence="2">Winged helix DNA-binding domain-containing protein</fullName>
    </submittedName>
</protein>
<dbReference type="RefSeq" id="WP_162450973.1">
    <property type="nucleotide sequence ID" value="NZ_WLZY01000004.1"/>
</dbReference>
<proteinExistence type="predicted"/>
<dbReference type="Pfam" id="PF06224">
    <property type="entry name" value="AlkZ-like"/>
    <property type="match status" value="1"/>
</dbReference>
<evidence type="ECO:0000313" key="2">
    <source>
        <dbReference type="EMBL" id="NDL58311.1"/>
    </source>
</evidence>
<dbReference type="PANTHER" id="PTHR38479:SF2">
    <property type="entry name" value="WINGED HELIX DNA-BINDING DOMAIN-CONTAINING PROTEIN"/>
    <property type="match status" value="1"/>
</dbReference>
<dbReference type="InterPro" id="IPR009351">
    <property type="entry name" value="AlkZ-like"/>
</dbReference>
<name>A0A7K3M4R6_9ACTN</name>
<dbReference type="AlphaFoldDB" id="A0A7K3M4R6"/>
<feature type="region of interest" description="Disordered" evidence="1">
    <location>
        <begin position="251"/>
        <end position="270"/>
    </location>
</feature>
<dbReference type="GO" id="GO:0003677">
    <property type="term" value="F:DNA binding"/>
    <property type="evidence" value="ECO:0007669"/>
    <property type="project" value="UniProtKB-KW"/>
</dbReference>
<evidence type="ECO:0000313" key="3">
    <source>
        <dbReference type="Proteomes" id="UP000460435"/>
    </source>
</evidence>
<organism evidence="2 3">
    <name type="scientific">Phytoactinopolyspora mesophila</name>
    <dbReference type="NCBI Taxonomy" id="2650750"/>
    <lineage>
        <taxon>Bacteria</taxon>
        <taxon>Bacillati</taxon>
        <taxon>Actinomycetota</taxon>
        <taxon>Actinomycetes</taxon>
        <taxon>Jiangellales</taxon>
        <taxon>Jiangellaceae</taxon>
        <taxon>Phytoactinopolyspora</taxon>
    </lineage>
</organism>
<comment type="caution">
    <text evidence="2">The sequence shown here is derived from an EMBL/GenBank/DDBJ whole genome shotgun (WGS) entry which is preliminary data.</text>
</comment>